<keyword evidence="3" id="KW-0611">Plant defense</keyword>
<evidence type="ECO:0000256" key="2">
    <source>
        <dbReference type="ARBA" id="ARBA00022737"/>
    </source>
</evidence>
<dbReference type="Gene3D" id="3.40.50.300">
    <property type="entry name" value="P-loop containing nucleotide triphosphate hydrolases"/>
    <property type="match status" value="1"/>
</dbReference>
<dbReference type="Gene3D" id="1.10.10.10">
    <property type="entry name" value="Winged helix-like DNA-binding domain superfamily/Winged helix DNA-binding domain"/>
    <property type="match status" value="1"/>
</dbReference>
<keyword evidence="2" id="KW-0677">Repeat</keyword>
<dbReference type="EMBL" id="OY731399">
    <property type="protein sequence ID" value="CAJ1931529.1"/>
    <property type="molecule type" value="Genomic_DNA"/>
</dbReference>
<dbReference type="Pfam" id="PF00931">
    <property type="entry name" value="NB-ARC"/>
    <property type="match status" value="1"/>
</dbReference>
<evidence type="ECO:0000259" key="4">
    <source>
        <dbReference type="Pfam" id="PF00931"/>
    </source>
</evidence>
<feature type="domain" description="Disease resistance protein winged helix" evidence="5">
    <location>
        <begin position="190"/>
        <end position="227"/>
    </location>
</feature>
<reference evidence="7" key="1">
    <citation type="submission" date="2023-10" db="EMBL/GenBank/DDBJ databases">
        <authorList>
            <person name="Domelevo Entfellner J.-B."/>
        </authorList>
    </citation>
    <scope>NUCLEOTIDE SEQUENCE</scope>
</reference>
<dbReference type="InterPro" id="IPR056789">
    <property type="entry name" value="LRR_R13L1-DRL21"/>
</dbReference>
<dbReference type="PRINTS" id="PR00364">
    <property type="entry name" value="DISEASERSIST"/>
</dbReference>
<dbReference type="Pfam" id="PF25019">
    <property type="entry name" value="LRR_R13L1-DRL21"/>
    <property type="match status" value="1"/>
</dbReference>
<evidence type="ECO:0000256" key="1">
    <source>
        <dbReference type="ARBA" id="ARBA00022614"/>
    </source>
</evidence>
<dbReference type="Proteomes" id="UP001189624">
    <property type="component" value="Chromosome 2"/>
</dbReference>
<dbReference type="SUPFAM" id="SSF52058">
    <property type="entry name" value="L domain-like"/>
    <property type="match status" value="1"/>
</dbReference>
<dbReference type="InterPro" id="IPR027417">
    <property type="entry name" value="P-loop_NTPase"/>
</dbReference>
<proteinExistence type="predicted"/>
<dbReference type="Pfam" id="PF23559">
    <property type="entry name" value="WHD_DRP"/>
    <property type="match status" value="1"/>
</dbReference>
<sequence length="723" mass="81720">MIKTIIEAESGHACEDLNLEPIQRRLQNLLQSKRYLLVLDDVWDDEQENWWRLKSVLACGAKGASILVTTRLSKVAEIMGSVPPHELSMLSNNDFWELFRDRAFALDEAEQVELEVIGKEIVKKCGGVPLAAKVLGGLLRFKREEKEWLYIKESNLWSLPQSENSVIPALRLSYLNSPLKLRQCFAYCAIFPKDKRIEKLYVIELWMANGFISSNEILDAEDAGDGVWIEGSIWQNWALKLKGNLKIKHMGKVKSVKHVKEANMSNKKLNNLWLSWDSNEEPESQKNNEHILGVLQPDTQHLQSLTVEGYQGVYFPQWMSSSSLKYLTFLKLQNCRNCLQLPPLGQLPSQTSLSISSMIHVKYLHEESYDGAAFRAVKDLTLWMLPNIIGLPREEDGKNMSPCLSKLEIIECPKLLGLPSHPSIINLIIYGECNQDLLSSIHKLSSLKFLWFNNNEELSWFPDGMLQNLSSLEGLILSGLSKLEVLPTETINLSSIQYLSIPDCNSLELSLHGLHPLKRLKILGCPKFNASAGFQCLETLLIDGCREVEGLHEALQYMSALKKLTLMDLPNLESLPDCFGHLPLLHQLTIVNCPKLTSLPASLSLSNLKLLRICRCSELEKRCEKETGEDRPKIAHIPDIKHFDDIILVVFELSDVVKKGNRFVVVTIPLCKILILLCCTTFTSPEAGNYILFVISILGLGDQTLDDSCRWCCLKILVCLPFS</sequence>
<name>A0AA86VE09_9FABA</name>
<evidence type="ECO:0000259" key="6">
    <source>
        <dbReference type="Pfam" id="PF25019"/>
    </source>
</evidence>
<accession>A0AA86VE09</accession>
<feature type="domain" description="NB-ARC" evidence="4">
    <location>
        <begin position="20"/>
        <end position="105"/>
    </location>
</feature>
<dbReference type="PANTHER" id="PTHR36766:SF42">
    <property type="entry name" value="NB-ARC DOMAIN DISEASE RESISTANCE PROTEIN"/>
    <property type="match status" value="1"/>
</dbReference>
<dbReference type="AlphaFoldDB" id="A0AA86VE09"/>
<organism evidence="7 8">
    <name type="scientific">Sphenostylis stenocarpa</name>
    <dbReference type="NCBI Taxonomy" id="92480"/>
    <lineage>
        <taxon>Eukaryota</taxon>
        <taxon>Viridiplantae</taxon>
        <taxon>Streptophyta</taxon>
        <taxon>Embryophyta</taxon>
        <taxon>Tracheophyta</taxon>
        <taxon>Spermatophyta</taxon>
        <taxon>Magnoliopsida</taxon>
        <taxon>eudicotyledons</taxon>
        <taxon>Gunneridae</taxon>
        <taxon>Pentapetalae</taxon>
        <taxon>rosids</taxon>
        <taxon>fabids</taxon>
        <taxon>Fabales</taxon>
        <taxon>Fabaceae</taxon>
        <taxon>Papilionoideae</taxon>
        <taxon>50 kb inversion clade</taxon>
        <taxon>NPAAA clade</taxon>
        <taxon>indigoferoid/millettioid clade</taxon>
        <taxon>Phaseoleae</taxon>
        <taxon>Sphenostylis</taxon>
    </lineage>
</organism>
<dbReference type="PANTHER" id="PTHR36766">
    <property type="entry name" value="PLANT BROAD-SPECTRUM MILDEW RESISTANCE PROTEIN RPW8"/>
    <property type="match status" value="1"/>
</dbReference>
<dbReference type="SUPFAM" id="SSF52540">
    <property type="entry name" value="P-loop containing nucleoside triphosphate hydrolases"/>
    <property type="match status" value="1"/>
</dbReference>
<dbReference type="InterPro" id="IPR002182">
    <property type="entry name" value="NB-ARC"/>
</dbReference>
<feature type="domain" description="R13L1/DRL21-like LRR repeat region" evidence="6">
    <location>
        <begin position="240"/>
        <end position="358"/>
    </location>
</feature>
<dbReference type="InterPro" id="IPR036388">
    <property type="entry name" value="WH-like_DNA-bd_sf"/>
</dbReference>
<evidence type="ECO:0000313" key="8">
    <source>
        <dbReference type="Proteomes" id="UP001189624"/>
    </source>
</evidence>
<dbReference type="InterPro" id="IPR032675">
    <property type="entry name" value="LRR_dom_sf"/>
</dbReference>
<keyword evidence="1" id="KW-0433">Leucine-rich repeat</keyword>
<evidence type="ECO:0008006" key="9">
    <source>
        <dbReference type="Google" id="ProtNLM"/>
    </source>
</evidence>
<keyword evidence="8" id="KW-1185">Reference proteome</keyword>
<gene>
    <name evidence="7" type="ORF">AYBTSS11_LOCUS5306</name>
</gene>
<dbReference type="InterPro" id="IPR058922">
    <property type="entry name" value="WHD_DRP"/>
</dbReference>
<dbReference type="GO" id="GO:0043531">
    <property type="term" value="F:ADP binding"/>
    <property type="evidence" value="ECO:0007669"/>
    <property type="project" value="InterPro"/>
</dbReference>
<protein>
    <recommendedName>
        <fullName evidence="9">NB-ARC domain-containing protein</fullName>
    </recommendedName>
</protein>
<dbReference type="Gramene" id="rna-AYBTSS11_LOCUS5306">
    <property type="protein sequence ID" value="CAJ1931529.1"/>
    <property type="gene ID" value="gene-AYBTSS11_LOCUS5306"/>
</dbReference>
<dbReference type="InterPro" id="IPR042197">
    <property type="entry name" value="Apaf_helical"/>
</dbReference>
<dbReference type="Gene3D" id="1.10.8.430">
    <property type="entry name" value="Helical domain of apoptotic protease-activating factors"/>
    <property type="match status" value="1"/>
</dbReference>
<evidence type="ECO:0000313" key="7">
    <source>
        <dbReference type="EMBL" id="CAJ1931529.1"/>
    </source>
</evidence>
<evidence type="ECO:0000259" key="5">
    <source>
        <dbReference type="Pfam" id="PF23559"/>
    </source>
</evidence>
<evidence type="ECO:0000256" key="3">
    <source>
        <dbReference type="ARBA" id="ARBA00022821"/>
    </source>
</evidence>
<dbReference type="GO" id="GO:0006952">
    <property type="term" value="P:defense response"/>
    <property type="evidence" value="ECO:0007669"/>
    <property type="project" value="UniProtKB-KW"/>
</dbReference>
<dbReference type="Gene3D" id="3.80.10.10">
    <property type="entry name" value="Ribonuclease Inhibitor"/>
    <property type="match status" value="3"/>
</dbReference>